<proteinExistence type="predicted"/>
<accession>A0ABN9Q0H6</accession>
<gene>
    <name evidence="1" type="ORF">PCOR1329_LOCUS7662</name>
</gene>
<evidence type="ECO:0000313" key="2">
    <source>
        <dbReference type="Proteomes" id="UP001189429"/>
    </source>
</evidence>
<organism evidence="1 2">
    <name type="scientific">Prorocentrum cordatum</name>
    <dbReference type="NCBI Taxonomy" id="2364126"/>
    <lineage>
        <taxon>Eukaryota</taxon>
        <taxon>Sar</taxon>
        <taxon>Alveolata</taxon>
        <taxon>Dinophyceae</taxon>
        <taxon>Prorocentrales</taxon>
        <taxon>Prorocentraceae</taxon>
        <taxon>Prorocentrum</taxon>
    </lineage>
</organism>
<reference evidence="1" key="1">
    <citation type="submission" date="2023-10" db="EMBL/GenBank/DDBJ databases">
        <authorList>
            <person name="Chen Y."/>
            <person name="Shah S."/>
            <person name="Dougan E. K."/>
            <person name="Thang M."/>
            <person name="Chan C."/>
        </authorList>
    </citation>
    <scope>NUCLEOTIDE SEQUENCE [LARGE SCALE GENOMIC DNA]</scope>
</reference>
<dbReference type="EMBL" id="CAUYUJ010002088">
    <property type="protein sequence ID" value="CAK0799125.1"/>
    <property type="molecule type" value="Genomic_DNA"/>
</dbReference>
<dbReference type="Proteomes" id="UP001189429">
    <property type="component" value="Unassembled WGS sequence"/>
</dbReference>
<evidence type="ECO:0000313" key="1">
    <source>
        <dbReference type="EMBL" id="CAK0799125.1"/>
    </source>
</evidence>
<feature type="non-terminal residue" evidence="1">
    <location>
        <position position="121"/>
    </location>
</feature>
<sequence length="121" mass="12288">MAAAGAEVPGCLWCLPRPLAGGGRPAARAGRRWGQPLPDGGAGGARACLQGLSASELEVVAEAASILAGVHVARVEDLSALHREAMRVLRLEHPAGCGDASPLSPSSRLARAAEILPDLVQ</sequence>
<comment type="caution">
    <text evidence="1">The sequence shown here is derived from an EMBL/GenBank/DDBJ whole genome shotgun (WGS) entry which is preliminary data.</text>
</comment>
<name>A0ABN9Q0H6_9DINO</name>
<protein>
    <submittedName>
        <fullName evidence="1">Uncharacterized protein</fullName>
    </submittedName>
</protein>
<keyword evidence="2" id="KW-1185">Reference proteome</keyword>